<organism evidence="1 2">
    <name type="scientific">Lentinula edodes</name>
    <name type="common">Shiitake mushroom</name>
    <name type="synonym">Lentinus edodes</name>
    <dbReference type="NCBI Taxonomy" id="5353"/>
    <lineage>
        <taxon>Eukaryota</taxon>
        <taxon>Fungi</taxon>
        <taxon>Dikarya</taxon>
        <taxon>Basidiomycota</taxon>
        <taxon>Agaricomycotina</taxon>
        <taxon>Agaricomycetes</taxon>
        <taxon>Agaricomycetidae</taxon>
        <taxon>Agaricales</taxon>
        <taxon>Marasmiineae</taxon>
        <taxon>Omphalotaceae</taxon>
        <taxon>Lentinula</taxon>
    </lineage>
</organism>
<proteinExistence type="predicted"/>
<evidence type="ECO:0000313" key="1">
    <source>
        <dbReference type="EMBL" id="GAW01499.1"/>
    </source>
</evidence>
<dbReference type="PANTHER" id="PTHR13774:SF32">
    <property type="entry name" value="ANTISENSE-ENHANCING SEQUENCE 1"/>
    <property type="match status" value="1"/>
</dbReference>
<reference evidence="1 2" key="1">
    <citation type="submission" date="2016-08" db="EMBL/GenBank/DDBJ databases">
        <authorList>
            <consortium name="Lentinula edodes genome sequencing consortium"/>
            <person name="Sakamoto Y."/>
            <person name="Nakade K."/>
            <person name="Sato S."/>
            <person name="Yoshida Y."/>
            <person name="Miyazaki K."/>
            <person name="Natsume S."/>
            <person name="Konno N."/>
        </authorList>
    </citation>
    <scope>NUCLEOTIDE SEQUENCE [LARGE SCALE GENOMIC DNA]</scope>
    <source>
        <strain evidence="1 2">NBRC 111202</strain>
    </source>
</reference>
<dbReference type="GO" id="GO:0016853">
    <property type="term" value="F:isomerase activity"/>
    <property type="evidence" value="ECO:0007669"/>
    <property type="project" value="TreeGrafter"/>
</dbReference>
<dbReference type="Gene3D" id="3.10.310.10">
    <property type="entry name" value="Diaminopimelate Epimerase, Chain A, domain 1"/>
    <property type="match status" value="2"/>
</dbReference>
<dbReference type="PANTHER" id="PTHR13774">
    <property type="entry name" value="PHENAZINE BIOSYNTHESIS PROTEIN"/>
    <property type="match status" value="1"/>
</dbReference>
<evidence type="ECO:0000313" key="2">
    <source>
        <dbReference type="Proteomes" id="UP000188533"/>
    </source>
</evidence>
<accession>A0A1Q3E3A1</accession>
<dbReference type="STRING" id="5353.A0A1Q3E3A1"/>
<dbReference type="EMBL" id="BDGU01000062">
    <property type="protein sequence ID" value="GAW01499.1"/>
    <property type="molecule type" value="Genomic_DNA"/>
</dbReference>
<name>A0A1Q3E3A1_LENED</name>
<gene>
    <name evidence="1" type="ORF">LENED_003099</name>
</gene>
<dbReference type="GO" id="GO:0005737">
    <property type="term" value="C:cytoplasm"/>
    <property type="evidence" value="ECO:0007669"/>
    <property type="project" value="TreeGrafter"/>
</dbReference>
<dbReference type="Proteomes" id="UP000188533">
    <property type="component" value="Unassembled WGS sequence"/>
</dbReference>
<sequence>MALSIQFQTVDVFTRTRFLGNPLAIVLLQHPSSSSDSSDLNQQPPLLTQHQKQLLAREFNLSETVFIHITQSNYDDPGVPFAIDIFTTTEELPFAGHPTIGAGWFLAGHERWRDRKEFILDTRAGVILVSRVTKIPGPLTSPDDRARASAELVKLRIPIDFKTHPPYGSTLLSTLKSSLCQPQLEPGDYVNGVDGSEPVASIVKGMSFVLMQLRDEGSLSRIQPLVGINDAVPGSLIPDEHLGDWKGFSSLYVFVVSRSTESNSIFDNIYDDDPVNLIHPIIRLRTRMFQSGGFEDPATGSAASTLCGWVASQQQNAVGRWRFEVIQGVEMGRESRIGVVVDVEREANVDGDVVVRKIELVGGAVKIMEGMVDIPSTQGQSNLSR</sequence>
<dbReference type="InterPro" id="IPR003719">
    <property type="entry name" value="Phenazine_PhzF-like"/>
</dbReference>
<reference evidence="1 2" key="2">
    <citation type="submission" date="2017-02" db="EMBL/GenBank/DDBJ databases">
        <title>A genome survey and senescence transcriptome analysis in Lentinula edodes.</title>
        <authorList>
            <person name="Sakamoto Y."/>
            <person name="Nakade K."/>
            <person name="Sato S."/>
            <person name="Yoshida Y."/>
            <person name="Miyazaki K."/>
            <person name="Natsume S."/>
            <person name="Konno N."/>
        </authorList>
    </citation>
    <scope>NUCLEOTIDE SEQUENCE [LARGE SCALE GENOMIC DNA]</scope>
    <source>
        <strain evidence="1 2">NBRC 111202</strain>
    </source>
</reference>
<comment type="caution">
    <text evidence="1">The sequence shown here is derived from an EMBL/GenBank/DDBJ whole genome shotgun (WGS) entry which is preliminary data.</text>
</comment>
<dbReference type="Pfam" id="PF02567">
    <property type="entry name" value="PhzC-PhzF"/>
    <property type="match status" value="2"/>
</dbReference>
<protein>
    <submittedName>
        <fullName evidence="1">Diaminopimelate epimerase-like protein</fullName>
    </submittedName>
</protein>
<dbReference type="AlphaFoldDB" id="A0A1Q3E3A1"/>
<keyword evidence="2" id="KW-1185">Reference proteome</keyword>
<dbReference type="SUPFAM" id="SSF54506">
    <property type="entry name" value="Diaminopimelate epimerase-like"/>
    <property type="match status" value="1"/>
</dbReference>